<sequence length="136" mass="14860">MNLYFCRKLLPHILPTVLQYTAAVPRALLPAVVSSSRTSSSSALLQVCSALSKVSLRYFKIKKCCATLIDRVRFINVLQGLLRLSGIGSRARRSRSLGRRRVPAAARRVSVLRRLSTTAASAATAESGIHARTPVR</sequence>
<reference evidence="1 2" key="1">
    <citation type="submission" date="2020-02" db="EMBL/GenBank/DDBJ databases">
        <authorList>
            <person name="Ferguson B K."/>
        </authorList>
    </citation>
    <scope>NUCLEOTIDE SEQUENCE [LARGE SCALE GENOMIC DNA]</scope>
</reference>
<evidence type="ECO:0000313" key="1">
    <source>
        <dbReference type="EMBL" id="CAB0044937.1"/>
    </source>
</evidence>
<dbReference type="EMBL" id="CADCXV010001505">
    <property type="protein sequence ID" value="CAB0044937.1"/>
    <property type="molecule type" value="Genomic_DNA"/>
</dbReference>
<organism evidence="1 2">
    <name type="scientific">Trichogramma brassicae</name>
    <dbReference type="NCBI Taxonomy" id="86971"/>
    <lineage>
        <taxon>Eukaryota</taxon>
        <taxon>Metazoa</taxon>
        <taxon>Ecdysozoa</taxon>
        <taxon>Arthropoda</taxon>
        <taxon>Hexapoda</taxon>
        <taxon>Insecta</taxon>
        <taxon>Pterygota</taxon>
        <taxon>Neoptera</taxon>
        <taxon>Endopterygota</taxon>
        <taxon>Hymenoptera</taxon>
        <taxon>Apocrita</taxon>
        <taxon>Proctotrupomorpha</taxon>
        <taxon>Chalcidoidea</taxon>
        <taxon>Trichogrammatidae</taxon>
        <taxon>Trichogramma</taxon>
    </lineage>
</organism>
<proteinExistence type="predicted"/>
<accession>A0A6H5J5E6</accession>
<dbReference type="Proteomes" id="UP000479190">
    <property type="component" value="Unassembled WGS sequence"/>
</dbReference>
<gene>
    <name evidence="1" type="ORF">TBRA_LOCUS16504</name>
</gene>
<evidence type="ECO:0000313" key="2">
    <source>
        <dbReference type="Proteomes" id="UP000479190"/>
    </source>
</evidence>
<name>A0A6H5J5E6_9HYME</name>
<keyword evidence="2" id="KW-1185">Reference proteome</keyword>
<dbReference type="AlphaFoldDB" id="A0A6H5J5E6"/>
<protein>
    <submittedName>
        <fullName evidence="1">Uncharacterized protein</fullName>
    </submittedName>
</protein>